<feature type="binding site" evidence="15">
    <location>
        <position position="426"/>
    </location>
    <ligand>
        <name>Zn(2+)</name>
        <dbReference type="ChEBI" id="CHEBI:29105"/>
    </ligand>
</feature>
<dbReference type="InterPro" id="IPR018239">
    <property type="entry name" value="DNA_ligase_AS"/>
</dbReference>
<evidence type="ECO:0000256" key="4">
    <source>
        <dbReference type="ARBA" id="ARBA00022598"/>
    </source>
</evidence>
<dbReference type="FunFam" id="1.10.150.20:FF:000006">
    <property type="entry name" value="DNA ligase"/>
    <property type="match status" value="1"/>
</dbReference>
<name>A0A1M6T0A0_9FIRM</name>
<dbReference type="Proteomes" id="UP000184082">
    <property type="component" value="Unassembled WGS sequence"/>
</dbReference>
<feature type="binding site" evidence="15">
    <location>
        <position position="309"/>
    </location>
    <ligand>
        <name>NAD(+)</name>
        <dbReference type="ChEBI" id="CHEBI:57540"/>
    </ligand>
</feature>
<protein>
    <recommendedName>
        <fullName evidence="3 15">DNA ligase</fullName>
        <ecNumber evidence="2 15">6.5.1.2</ecNumber>
    </recommendedName>
    <alternativeName>
        <fullName evidence="15">Polydeoxyribonucleotide synthase [NAD(+)]</fullName>
    </alternativeName>
</protein>
<feature type="domain" description="BRCT" evidence="17">
    <location>
        <begin position="590"/>
        <end position="667"/>
    </location>
</feature>
<dbReference type="Gene3D" id="3.40.50.10190">
    <property type="entry name" value="BRCT domain"/>
    <property type="match status" value="1"/>
</dbReference>
<keyword evidence="11 15" id="KW-0234">DNA repair</keyword>
<comment type="catalytic activity">
    <reaction evidence="13 15 16">
        <text>NAD(+) + (deoxyribonucleotide)n-3'-hydroxyl + 5'-phospho-(deoxyribonucleotide)m = (deoxyribonucleotide)n+m + AMP + beta-nicotinamide D-nucleotide.</text>
        <dbReference type="EC" id="6.5.1.2"/>
    </reaction>
</comment>
<dbReference type="HAMAP" id="MF_01588">
    <property type="entry name" value="DNA_ligase_A"/>
    <property type="match status" value="1"/>
</dbReference>
<dbReference type="Pfam" id="PF22745">
    <property type="entry name" value="Nlig-Ia"/>
    <property type="match status" value="1"/>
</dbReference>
<evidence type="ECO:0000256" key="6">
    <source>
        <dbReference type="ARBA" id="ARBA00022723"/>
    </source>
</evidence>
<dbReference type="PROSITE" id="PS01055">
    <property type="entry name" value="DNA_LIGASE_N1"/>
    <property type="match status" value="1"/>
</dbReference>
<dbReference type="FunFam" id="3.30.470.30:FF:000001">
    <property type="entry name" value="DNA ligase"/>
    <property type="match status" value="1"/>
</dbReference>
<feature type="active site" description="N6-AMP-lysine intermediate" evidence="15">
    <location>
        <position position="115"/>
    </location>
</feature>
<evidence type="ECO:0000256" key="8">
    <source>
        <dbReference type="ARBA" id="ARBA00022833"/>
    </source>
</evidence>
<dbReference type="Gene3D" id="1.10.150.20">
    <property type="entry name" value="5' to 3' exonuclease, C-terminal subdomain"/>
    <property type="match status" value="2"/>
</dbReference>
<feature type="binding site" evidence="15">
    <location>
        <begin position="34"/>
        <end position="38"/>
    </location>
    <ligand>
        <name>NAD(+)</name>
        <dbReference type="ChEBI" id="CHEBI:57540"/>
    </ligand>
</feature>
<organism evidence="18 19">
    <name type="scientific">Caminicella sporogenes DSM 14501</name>
    <dbReference type="NCBI Taxonomy" id="1121266"/>
    <lineage>
        <taxon>Bacteria</taxon>
        <taxon>Bacillati</taxon>
        <taxon>Bacillota</taxon>
        <taxon>Clostridia</taxon>
        <taxon>Peptostreptococcales</taxon>
        <taxon>Caminicellaceae</taxon>
        <taxon>Caminicella</taxon>
    </lineage>
</organism>
<feature type="binding site" evidence="15">
    <location>
        <position position="406"/>
    </location>
    <ligand>
        <name>Zn(2+)</name>
        <dbReference type="ChEBI" id="CHEBI:29105"/>
    </ligand>
</feature>
<keyword evidence="12 15" id="KW-0464">Manganese</keyword>
<dbReference type="EMBL" id="FRAJ01000022">
    <property type="protein sequence ID" value="SHK50366.1"/>
    <property type="molecule type" value="Genomic_DNA"/>
</dbReference>
<dbReference type="Pfam" id="PF03120">
    <property type="entry name" value="OB_DNA_ligase"/>
    <property type="match status" value="1"/>
</dbReference>
<dbReference type="FunFam" id="3.40.50.10190:FF:000054">
    <property type="entry name" value="DNA ligase"/>
    <property type="match status" value="1"/>
</dbReference>
<evidence type="ECO:0000256" key="5">
    <source>
        <dbReference type="ARBA" id="ARBA00022705"/>
    </source>
</evidence>
<dbReference type="STRING" id="1121266.SAMN02745883_02200"/>
<comment type="function">
    <text evidence="1 15">DNA ligase that catalyzes the formation of phosphodiester linkages between 5'-phosphoryl and 3'-hydroxyl groups in double-stranded DNA using NAD as a coenzyme and as the energy source for the reaction. It is essential for DNA replication and repair of damaged DNA.</text>
</comment>
<dbReference type="SUPFAM" id="SSF47781">
    <property type="entry name" value="RuvA domain 2-like"/>
    <property type="match status" value="1"/>
</dbReference>
<keyword evidence="8 15" id="KW-0862">Zinc</keyword>
<dbReference type="GO" id="GO:0006281">
    <property type="term" value="P:DNA repair"/>
    <property type="evidence" value="ECO:0007669"/>
    <property type="project" value="UniProtKB-KW"/>
</dbReference>
<dbReference type="InterPro" id="IPR001357">
    <property type="entry name" value="BRCT_dom"/>
</dbReference>
<evidence type="ECO:0000313" key="18">
    <source>
        <dbReference type="EMBL" id="SHK50366.1"/>
    </source>
</evidence>
<dbReference type="SMART" id="SM00278">
    <property type="entry name" value="HhH1"/>
    <property type="match status" value="3"/>
</dbReference>
<evidence type="ECO:0000256" key="3">
    <source>
        <dbReference type="ARBA" id="ARBA00013308"/>
    </source>
</evidence>
<evidence type="ECO:0000313" key="19">
    <source>
        <dbReference type="Proteomes" id="UP000184082"/>
    </source>
</evidence>
<dbReference type="Gene3D" id="6.20.10.30">
    <property type="match status" value="1"/>
</dbReference>
<dbReference type="GO" id="GO:0046872">
    <property type="term" value="F:metal ion binding"/>
    <property type="evidence" value="ECO:0007669"/>
    <property type="project" value="UniProtKB-KW"/>
</dbReference>
<dbReference type="RefSeq" id="WP_072968497.1">
    <property type="nucleotide sequence ID" value="NZ_FRAJ01000022.1"/>
</dbReference>
<evidence type="ECO:0000256" key="11">
    <source>
        <dbReference type="ARBA" id="ARBA00023204"/>
    </source>
</evidence>
<dbReference type="AlphaFoldDB" id="A0A1M6T0A0"/>
<evidence type="ECO:0000256" key="13">
    <source>
        <dbReference type="ARBA" id="ARBA00034005"/>
    </source>
</evidence>
<dbReference type="PROSITE" id="PS50172">
    <property type="entry name" value="BRCT"/>
    <property type="match status" value="1"/>
</dbReference>
<keyword evidence="19" id="KW-1185">Reference proteome</keyword>
<dbReference type="NCBIfam" id="TIGR00575">
    <property type="entry name" value="dnlj"/>
    <property type="match status" value="1"/>
</dbReference>
<dbReference type="InterPro" id="IPR036420">
    <property type="entry name" value="BRCT_dom_sf"/>
</dbReference>
<dbReference type="InterPro" id="IPR004150">
    <property type="entry name" value="NAD_DNA_ligase_OB"/>
</dbReference>
<dbReference type="EC" id="6.5.1.2" evidence="2 15"/>
<dbReference type="PIRSF" id="PIRSF001604">
    <property type="entry name" value="LigA"/>
    <property type="match status" value="1"/>
</dbReference>
<keyword evidence="9 15" id="KW-0460">Magnesium</keyword>
<dbReference type="GO" id="GO:0006260">
    <property type="term" value="P:DNA replication"/>
    <property type="evidence" value="ECO:0007669"/>
    <property type="project" value="UniProtKB-KW"/>
</dbReference>
<reference evidence="18 19" key="1">
    <citation type="submission" date="2016-11" db="EMBL/GenBank/DDBJ databases">
        <authorList>
            <person name="Jaros S."/>
            <person name="Januszkiewicz K."/>
            <person name="Wedrychowicz H."/>
        </authorList>
    </citation>
    <scope>NUCLEOTIDE SEQUENCE [LARGE SCALE GENOMIC DNA]</scope>
    <source>
        <strain evidence="18 19">DSM 14501</strain>
    </source>
</reference>
<feature type="binding site" evidence="15">
    <location>
        <position position="421"/>
    </location>
    <ligand>
        <name>Zn(2+)</name>
        <dbReference type="ChEBI" id="CHEBI:29105"/>
    </ligand>
</feature>
<proteinExistence type="inferred from homology"/>
<dbReference type="Gene3D" id="1.10.287.610">
    <property type="entry name" value="Helix hairpin bin"/>
    <property type="match status" value="1"/>
</dbReference>
<dbReference type="Pfam" id="PF12826">
    <property type="entry name" value="HHH_2"/>
    <property type="match status" value="1"/>
</dbReference>
<dbReference type="SUPFAM" id="SSF52113">
    <property type="entry name" value="BRCT domain"/>
    <property type="match status" value="1"/>
</dbReference>
<evidence type="ECO:0000256" key="10">
    <source>
        <dbReference type="ARBA" id="ARBA00023027"/>
    </source>
</evidence>
<dbReference type="FunFam" id="1.10.150.20:FF:000007">
    <property type="entry name" value="DNA ligase"/>
    <property type="match status" value="1"/>
</dbReference>
<dbReference type="NCBIfam" id="NF005932">
    <property type="entry name" value="PRK07956.1"/>
    <property type="match status" value="1"/>
</dbReference>
<dbReference type="InterPro" id="IPR041663">
    <property type="entry name" value="DisA/LigA_HHH"/>
</dbReference>
<accession>A0A1M6T0A0</accession>
<dbReference type="SMART" id="SM00292">
    <property type="entry name" value="BRCT"/>
    <property type="match status" value="1"/>
</dbReference>
<dbReference type="InterPro" id="IPR003583">
    <property type="entry name" value="Hlx-hairpin-Hlx_DNA-bd_motif"/>
</dbReference>
<dbReference type="Pfam" id="PF01653">
    <property type="entry name" value="DNA_ligase_aden"/>
    <property type="match status" value="1"/>
</dbReference>
<evidence type="ECO:0000259" key="17">
    <source>
        <dbReference type="PROSITE" id="PS50172"/>
    </source>
</evidence>
<keyword evidence="6 15" id="KW-0479">Metal-binding</keyword>
<feature type="binding site" evidence="15">
    <location>
        <position position="403"/>
    </location>
    <ligand>
        <name>Zn(2+)</name>
        <dbReference type="ChEBI" id="CHEBI:29105"/>
    </ligand>
</feature>
<evidence type="ECO:0000256" key="9">
    <source>
        <dbReference type="ARBA" id="ARBA00022842"/>
    </source>
</evidence>
<dbReference type="SUPFAM" id="SSF50249">
    <property type="entry name" value="Nucleic acid-binding proteins"/>
    <property type="match status" value="1"/>
</dbReference>
<dbReference type="InterPro" id="IPR010994">
    <property type="entry name" value="RuvA_2-like"/>
</dbReference>
<dbReference type="FunFam" id="1.10.287.610:FF:000002">
    <property type="entry name" value="DNA ligase"/>
    <property type="match status" value="1"/>
</dbReference>
<dbReference type="Pfam" id="PF03119">
    <property type="entry name" value="DNA_ligase_ZBD"/>
    <property type="match status" value="1"/>
</dbReference>
<dbReference type="PANTHER" id="PTHR23389:SF9">
    <property type="entry name" value="DNA LIGASE"/>
    <property type="match status" value="1"/>
</dbReference>
<dbReference type="PROSITE" id="PS01056">
    <property type="entry name" value="DNA_LIGASE_N2"/>
    <property type="match status" value="1"/>
</dbReference>
<dbReference type="InterPro" id="IPR012340">
    <property type="entry name" value="NA-bd_OB-fold"/>
</dbReference>
<feature type="binding site" evidence="15">
    <location>
        <position position="136"/>
    </location>
    <ligand>
        <name>NAD(+)</name>
        <dbReference type="ChEBI" id="CHEBI:57540"/>
    </ligand>
</feature>
<dbReference type="GO" id="GO:0005829">
    <property type="term" value="C:cytosol"/>
    <property type="evidence" value="ECO:0007669"/>
    <property type="project" value="TreeGrafter"/>
</dbReference>
<gene>
    <name evidence="15" type="primary">ligA</name>
    <name evidence="18" type="ORF">SAMN02745883_02200</name>
</gene>
<evidence type="ECO:0000256" key="16">
    <source>
        <dbReference type="RuleBase" id="RU000618"/>
    </source>
</evidence>
<feature type="binding site" evidence="15">
    <location>
        <position position="170"/>
    </location>
    <ligand>
        <name>NAD(+)</name>
        <dbReference type="ChEBI" id="CHEBI:57540"/>
    </ligand>
</feature>
<dbReference type="GO" id="GO:0003677">
    <property type="term" value="F:DNA binding"/>
    <property type="evidence" value="ECO:0007669"/>
    <property type="project" value="InterPro"/>
</dbReference>
<dbReference type="Pfam" id="PF00533">
    <property type="entry name" value="BRCT"/>
    <property type="match status" value="1"/>
</dbReference>
<feature type="binding site" evidence="15">
    <location>
        <position position="113"/>
    </location>
    <ligand>
        <name>NAD(+)</name>
        <dbReference type="ChEBI" id="CHEBI:57540"/>
    </ligand>
</feature>
<evidence type="ECO:0000256" key="1">
    <source>
        <dbReference type="ARBA" id="ARBA00004067"/>
    </source>
</evidence>
<dbReference type="Gene3D" id="2.40.50.140">
    <property type="entry name" value="Nucleic acid-binding proteins"/>
    <property type="match status" value="1"/>
</dbReference>
<keyword evidence="5 15" id="KW-0235">DNA replication</keyword>
<dbReference type="SMART" id="SM00532">
    <property type="entry name" value="LIGANc"/>
    <property type="match status" value="1"/>
</dbReference>
<evidence type="ECO:0000256" key="7">
    <source>
        <dbReference type="ARBA" id="ARBA00022763"/>
    </source>
</evidence>
<dbReference type="InterPro" id="IPR004149">
    <property type="entry name" value="Znf_DNAligase_C4"/>
</dbReference>
<dbReference type="CDD" id="cd00114">
    <property type="entry name" value="LIGANc"/>
    <property type="match status" value="1"/>
</dbReference>
<evidence type="ECO:0000256" key="2">
    <source>
        <dbReference type="ARBA" id="ARBA00012722"/>
    </source>
</evidence>
<keyword evidence="7 15" id="KW-0227">DNA damage</keyword>
<dbReference type="GO" id="GO:0003911">
    <property type="term" value="F:DNA ligase (NAD+) activity"/>
    <property type="evidence" value="ECO:0007669"/>
    <property type="project" value="UniProtKB-UniRule"/>
</dbReference>
<feature type="binding site" evidence="15">
    <location>
        <begin position="83"/>
        <end position="84"/>
    </location>
    <ligand>
        <name>NAD(+)</name>
        <dbReference type="ChEBI" id="CHEBI:57540"/>
    </ligand>
</feature>
<dbReference type="InterPro" id="IPR001679">
    <property type="entry name" value="DNA_ligase"/>
</dbReference>
<keyword evidence="10 15" id="KW-0520">NAD</keyword>
<keyword evidence="4 15" id="KW-0436">Ligase</keyword>
<evidence type="ECO:0000256" key="15">
    <source>
        <dbReference type="HAMAP-Rule" id="MF_01588"/>
    </source>
</evidence>
<comment type="cofactor">
    <cofactor evidence="15">
        <name>Mg(2+)</name>
        <dbReference type="ChEBI" id="CHEBI:18420"/>
    </cofactor>
    <cofactor evidence="15">
        <name>Mn(2+)</name>
        <dbReference type="ChEBI" id="CHEBI:29035"/>
    </cofactor>
</comment>
<dbReference type="SUPFAM" id="SSF56091">
    <property type="entry name" value="DNA ligase/mRNA capping enzyme, catalytic domain"/>
    <property type="match status" value="1"/>
</dbReference>
<dbReference type="InterPro" id="IPR013839">
    <property type="entry name" value="DNAligase_adenylation"/>
</dbReference>
<evidence type="ECO:0000256" key="12">
    <source>
        <dbReference type="ARBA" id="ARBA00023211"/>
    </source>
</evidence>
<comment type="similarity">
    <text evidence="14 15">Belongs to the NAD-dependent DNA ligase family. LigA subfamily.</text>
</comment>
<dbReference type="PANTHER" id="PTHR23389">
    <property type="entry name" value="CHROMOSOME TRANSMISSION FIDELITY FACTOR 18"/>
    <property type="match status" value="1"/>
</dbReference>
<dbReference type="FunFam" id="2.40.50.140:FF:000012">
    <property type="entry name" value="DNA ligase"/>
    <property type="match status" value="1"/>
</dbReference>
<feature type="binding site" evidence="15">
    <location>
        <position position="285"/>
    </location>
    <ligand>
        <name>NAD(+)</name>
        <dbReference type="ChEBI" id="CHEBI:57540"/>
    </ligand>
</feature>
<dbReference type="Gene3D" id="3.30.470.30">
    <property type="entry name" value="DNA ligase/mRNA capping enzyme"/>
    <property type="match status" value="1"/>
</dbReference>
<dbReference type="InterPro" id="IPR013840">
    <property type="entry name" value="DNAligase_N"/>
</dbReference>
<dbReference type="InterPro" id="IPR033136">
    <property type="entry name" value="DNA_ligase_CS"/>
</dbReference>
<evidence type="ECO:0000256" key="14">
    <source>
        <dbReference type="ARBA" id="ARBA00060881"/>
    </source>
</evidence>
<dbReference type="CDD" id="cd17748">
    <property type="entry name" value="BRCT_DNA_ligase_like"/>
    <property type="match status" value="1"/>
</dbReference>
<sequence length="667" mass="75667">MDKQKAQERIRELKEKINYHDYRYYVLDNPEITDYEYDMLMKELIELEEKFPEFIAQDSPTQRVGGKPLVKFEQVAHTVMLLSLSNSYDEKDLLDFDRRIRKEVGNEVEYIVEFKIDGLSVALKYENGKFIRGATRGDGIVGEDVTNNLRTVKSIPLALSENIDIEVRGEVYIPKKKFADLNKRQEESGQPVFANPRNAAAGSLRQLDPKVTASRPLDIFVFSILKIEGKDLNKHSEGLEYLKKLGFKTSKYELCKNIDEVIQLCKKWHEKRHELPFEIDGLVIKVNDLNQHEILGTTAKSPRWAIAYKFPAEEKETVVKDIVVQVGRTGVITPTAVLEPVRVAGTVVSRATLHNQDFINEKDIRIGDKVIIHKAGDIIPEVVRVLKDKRTGNEVKFELPKECPACGEKTVRLEGEVAVRCINMACPAQLRRKIIHFVSRDAMNIDGLGEAIITILLEREFIKDPGDLYYLNDKKDELVKLERMGEKSVSNLLNAIENSKNNDLSRLINALGIRLVGSKAAKVLAEEFKDIDSLINASIEKLTAIDEIGPKMAESIVEFFRDEKNLEIIEKMKRAGVNMESKKKATEDGEMELKLKDKTFVLTGTLNNYTRNEAKEIIERLGGKVTGSVSKKTSYVLVGENPGSKLDKANKLGVRVITEEEFEEMIK</sequence>